<name>A0A653C9M8_CALMS</name>
<dbReference type="OrthoDB" id="5950721at2759"/>
<feature type="signal peptide" evidence="1">
    <location>
        <begin position="1"/>
        <end position="16"/>
    </location>
</feature>
<keyword evidence="1" id="KW-0732">Signal</keyword>
<feature type="chain" id="PRO_5024929118" evidence="1">
    <location>
        <begin position="17"/>
        <end position="124"/>
    </location>
</feature>
<evidence type="ECO:0000256" key="1">
    <source>
        <dbReference type="SAM" id="SignalP"/>
    </source>
</evidence>
<dbReference type="EMBL" id="CAACVG010007281">
    <property type="protein sequence ID" value="VEN44627.1"/>
    <property type="molecule type" value="Genomic_DNA"/>
</dbReference>
<reference evidence="2 3" key="1">
    <citation type="submission" date="2019-01" db="EMBL/GenBank/DDBJ databases">
        <authorList>
            <person name="Sayadi A."/>
        </authorList>
    </citation>
    <scope>NUCLEOTIDE SEQUENCE [LARGE SCALE GENOMIC DNA]</scope>
</reference>
<proteinExistence type="predicted"/>
<evidence type="ECO:0000313" key="2">
    <source>
        <dbReference type="EMBL" id="VEN44627.1"/>
    </source>
</evidence>
<dbReference type="AlphaFoldDB" id="A0A653C9M8"/>
<keyword evidence="3" id="KW-1185">Reference proteome</keyword>
<protein>
    <submittedName>
        <fullName evidence="2">Uncharacterized protein</fullName>
    </submittedName>
</protein>
<dbReference type="Proteomes" id="UP000410492">
    <property type="component" value="Unassembled WGS sequence"/>
</dbReference>
<organism evidence="2 3">
    <name type="scientific">Callosobruchus maculatus</name>
    <name type="common">Southern cowpea weevil</name>
    <name type="synonym">Pulse bruchid</name>
    <dbReference type="NCBI Taxonomy" id="64391"/>
    <lineage>
        <taxon>Eukaryota</taxon>
        <taxon>Metazoa</taxon>
        <taxon>Ecdysozoa</taxon>
        <taxon>Arthropoda</taxon>
        <taxon>Hexapoda</taxon>
        <taxon>Insecta</taxon>
        <taxon>Pterygota</taxon>
        <taxon>Neoptera</taxon>
        <taxon>Endopterygota</taxon>
        <taxon>Coleoptera</taxon>
        <taxon>Polyphaga</taxon>
        <taxon>Cucujiformia</taxon>
        <taxon>Chrysomeloidea</taxon>
        <taxon>Chrysomelidae</taxon>
        <taxon>Bruchinae</taxon>
        <taxon>Bruchini</taxon>
        <taxon>Callosobruchus</taxon>
    </lineage>
</organism>
<evidence type="ECO:0000313" key="3">
    <source>
        <dbReference type="Proteomes" id="UP000410492"/>
    </source>
</evidence>
<accession>A0A653C9M8</accession>
<sequence length="124" mass="14284">MCFLTWSFNLVCFIRSKEVCDDDEEEFYYTEVELGLTSPPPTLSHRDMARPFHEDPDYQRLLVGNMRQSLLAQAAANAGIGTMPPQSPHKLLKLSPRVPHQLVLTFNSFRRSEPTMSSIRFRPK</sequence>
<gene>
    <name evidence="2" type="ORF">CALMAC_LOCUS7354</name>
</gene>